<dbReference type="RefSeq" id="WP_321389903.1">
    <property type="nucleotide sequence ID" value="NZ_CP139487.1"/>
</dbReference>
<feature type="transmembrane region" description="Helical" evidence="5">
    <location>
        <begin position="429"/>
        <end position="447"/>
    </location>
</feature>
<dbReference type="InterPro" id="IPR052964">
    <property type="entry name" value="Sporulation_signal_mat"/>
</dbReference>
<feature type="transmembrane region" description="Helical" evidence="5">
    <location>
        <begin position="246"/>
        <end position="265"/>
    </location>
</feature>
<protein>
    <submittedName>
        <fullName evidence="7">DCC1-like thiol-disulfide oxidoreductase family protein</fullName>
    </submittedName>
</protein>
<name>A0AAX4HJF1_9BACT</name>
<evidence type="ECO:0000313" key="8">
    <source>
        <dbReference type="Proteomes" id="UP001324634"/>
    </source>
</evidence>
<organism evidence="7 8">
    <name type="scientific">Peredibacter starrii</name>
    <dbReference type="NCBI Taxonomy" id="28202"/>
    <lineage>
        <taxon>Bacteria</taxon>
        <taxon>Pseudomonadati</taxon>
        <taxon>Bdellovibrionota</taxon>
        <taxon>Bacteriovoracia</taxon>
        <taxon>Bacteriovoracales</taxon>
        <taxon>Bacteriovoracaceae</taxon>
        <taxon>Peredibacter</taxon>
    </lineage>
</organism>
<dbReference type="InterPro" id="IPR011020">
    <property type="entry name" value="HTTM-like"/>
</dbReference>
<evidence type="ECO:0000256" key="1">
    <source>
        <dbReference type="ARBA" id="ARBA00004127"/>
    </source>
</evidence>
<dbReference type="PANTHER" id="PTHR39535">
    <property type="entry name" value="SPORULATION-DELAYING PROTEIN SDPB"/>
    <property type="match status" value="1"/>
</dbReference>
<keyword evidence="2 5" id="KW-0812">Transmembrane</keyword>
<keyword evidence="3 5" id="KW-1133">Transmembrane helix</keyword>
<evidence type="ECO:0000256" key="4">
    <source>
        <dbReference type="ARBA" id="ARBA00023136"/>
    </source>
</evidence>
<dbReference type="Proteomes" id="UP001324634">
    <property type="component" value="Chromosome"/>
</dbReference>
<dbReference type="InterPro" id="IPR007263">
    <property type="entry name" value="DCC1-like"/>
</dbReference>
<feature type="domain" description="HTTM-like" evidence="6">
    <location>
        <begin position="10"/>
        <end position="288"/>
    </location>
</feature>
<dbReference type="Pfam" id="PF04134">
    <property type="entry name" value="DCC1-like"/>
    <property type="match status" value="1"/>
</dbReference>
<feature type="transmembrane region" description="Helical" evidence="5">
    <location>
        <begin position="219"/>
        <end position="241"/>
    </location>
</feature>
<feature type="transmembrane region" description="Helical" evidence="5">
    <location>
        <begin position="377"/>
        <end position="401"/>
    </location>
</feature>
<sequence length="612" mass="72171">MSVLQLIKKTFSFDDRSLALYRVLIGFIIMADVVYRLPDLTNFYTDIGLVPRALFMNEMGMPWSLSFHFANGSFAFAAIMFGIHFLLGLMVFLGYRANWAMFGAFVMNVSVHNRNWLVNNGGDDVLRAILFLSICLPLSRCFSIDSAMRKEEKKTTEFNSFWVLAFFFQVFAIYYVSYILKDHPIWRKDLTAIFYSSRLDIFATPIGIWLRNSPLLGKISTAFTIYLEWLGPLLLVGSFLFGRRWWIVRTLIVILFWGLHIGIFLTMTIGLFPFICLAMWSVFLPGPLWDKLSDIFRKRGFDKLTIYYDGECGFCQKGARLIREFVLFRSVPIKIAQETPAIYSDMQKNHSWVVVNEKGERFFQYSAWLEIIRHSPLFYWSVGIFAVKPISTIGQTIYVWISNHRPFMGKMTQFLEYKTEKKEITTFKWIREASGAFFLVMLIMWNLTTIKKWNIKAPFWQDVTRWVHLYQEWNMFAPYPKMDNVWVEIPGTLSDGTEMDVLTGNKDIYSIRDKEFYRAIPNEHWRKFYLNLSDRTDYARYYGGYLCRQWNDRKIRWKKNTTLRKMEIIVFSQANLEDGGKGAINRKLSWRHWCFDEDYKRDNQGALPPKGP</sequence>
<feature type="transmembrane region" description="Helical" evidence="5">
    <location>
        <begin position="20"/>
        <end position="37"/>
    </location>
</feature>
<evidence type="ECO:0000256" key="5">
    <source>
        <dbReference type="SAM" id="Phobius"/>
    </source>
</evidence>
<dbReference type="AlphaFoldDB" id="A0AAX4HJF1"/>
<dbReference type="SMART" id="SM00752">
    <property type="entry name" value="HTTM"/>
    <property type="match status" value="1"/>
</dbReference>
<evidence type="ECO:0000313" key="7">
    <source>
        <dbReference type="EMBL" id="WPU63352.1"/>
    </source>
</evidence>
<dbReference type="GO" id="GO:0015035">
    <property type="term" value="F:protein-disulfide reductase activity"/>
    <property type="evidence" value="ECO:0007669"/>
    <property type="project" value="InterPro"/>
</dbReference>
<dbReference type="KEGG" id="psti:SOO65_11710"/>
<gene>
    <name evidence="7" type="ORF">SOO65_11710</name>
</gene>
<feature type="transmembrane region" description="Helical" evidence="5">
    <location>
        <begin position="160"/>
        <end position="180"/>
    </location>
</feature>
<dbReference type="PANTHER" id="PTHR39535:SF2">
    <property type="entry name" value="HTTM DOMAIN-CONTAINING PROTEIN"/>
    <property type="match status" value="1"/>
</dbReference>
<keyword evidence="4 5" id="KW-0472">Membrane</keyword>
<evidence type="ECO:0000259" key="6">
    <source>
        <dbReference type="SMART" id="SM00752"/>
    </source>
</evidence>
<reference evidence="7 8" key="1">
    <citation type="submission" date="2023-11" db="EMBL/GenBank/DDBJ databases">
        <title>Peredibacter starrii A3.12.</title>
        <authorList>
            <person name="Mitchell R.J."/>
        </authorList>
    </citation>
    <scope>NUCLEOTIDE SEQUENCE [LARGE SCALE GENOMIC DNA]</scope>
    <source>
        <strain evidence="7 8">A3.12</strain>
    </source>
</reference>
<accession>A0AAX4HJF1</accession>
<dbReference type="EMBL" id="CP139487">
    <property type="protein sequence ID" value="WPU63352.1"/>
    <property type="molecule type" value="Genomic_DNA"/>
</dbReference>
<dbReference type="GO" id="GO:0012505">
    <property type="term" value="C:endomembrane system"/>
    <property type="evidence" value="ECO:0007669"/>
    <property type="project" value="UniProtKB-SubCell"/>
</dbReference>
<proteinExistence type="predicted"/>
<keyword evidence="8" id="KW-1185">Reference proteome</keyword>
<feature type="transmembrane region" description="Helical" evidence="5">
    <location>
        <begin position="69"/>
        <end position="92"/>
    </location>
</feature>
<comment type="subcellular location">
    <subcellularLocation>
        <location evidence="1">Endomembrane system</location>
        <topology evidence="1">Multi-pass membrane protein</topology>
    </subcellularLocation>
</comment>
<evidence type="ECO:0000256" key="3">
    <source>
        <dbReference type="ARBA" id="ARBA00022989"/>
    </source>
</evidence>
<evidence type="ECO:0000256" key="2">
    <source>
        <dbReference type="ARBA" id="ARBA00022692"/>
    </source>
</evidence>